<feature type="domain" description="Reverse transcriptase" evidence="3">
    <location>
        <begin position="294"/>
        <end position="579"/>
    </location>
</feature>
<gene>
    <name evidence="4" type="ORF">D9613_009687</name>
</gene>
<dbReference type="PANTHER" id="PTHR31635:SF196">
    <property type="entry name" value="REVERSE TRANSCRIPTASE DOMAIN-CONTAINING PROTEIN-RELATED"/>
    <property type="match status" value="1"/>
</dbReference>
<dbReference type="SUPFAM" id="SSF56672">
    <property type="entry name" value="DNA/RNA polymerases"/>
    <property type="match status" value="1"/>
</dbReference>
<dbReference type="PANTHER" id="PTHR31635">
    <property type="entry name" value="REVERSE TRANSCRIPTASE DOMAIN-CONTAINING PROTEIN-RELATED"/>
    <property type="match status" value="1"/>
</dbReference>
<evidence type="ECO:0000256" key="2">
    <source>
        <dbReference type="SAM" id="MobiDB-lite"/>
    </source>
</evidence>
<dbReference type="InterPro" id="IPR000477">
    <property type="entry name" value="RT_dom"/>
</dbReference>
<accession>A0A8H4VQQ2</accession>
<evidence type="ECO:0000313" key="5">
    <source>
        <dbReference type="Proteomes" id="UP000521872"/>
    </source>
</evidence>
<dbReference type="Proteomes" id="UP000521872">
    <property type="component" value="Unassembled WGS sequence"/>
</dbReference>
<feature type="compositionally biased region" description="Basic and acidic residues" evidence="2">
    <location>
        <begin position="860"/>
        <end position="884"/>
    </location>
</feature>
<dbReference type="CDD" id="cd01650">
    <property type="entry name" value="RT_nLTR_like"/>
    <property type="match status" value="1"/>
</dbReference>
<proteinExistence type="predicted"/>
<evidence type="ECO:0000256" key="1">
    <source>
        <dbReference type="SAM" id="Coils"/>
    </source>
</evidence>
<dbReference type="PROSITE" id="PS50878">
    <property type="entry name" value="RT_POL"/>
    <property type="match status" value="1"/>
</dbReference>
<protein>
    <recommendedName>
        <fullName evidence="3">Reverse transcriptase domain-containing protein</fullName>
    </recommendedName>
</protein>
<keyword evidence="1" id="KW-0175">Coiled coil</keyword>
<name>A0A8H4VQQ2_9AGAR</name>
<organism evidence="4 5">
    <name type="scientific">Agrocybe pediades</name>
    <dbReference type="NCBI Taxonomy" id="84607"/>
    <lineage>
        <taxon>Eukaryota</taxon>
        <taxon>Fungi</taxon>
        <taxon>Dikarya</taxon>
        <taxon>Basidiomycota</taxon>
        <taxon>Agaricomycotina</taxon>
        <taxon>Agaricomycetes</taxon>
        <taxon>Agaricomycetidae</taxon>
        <taxon>Agaricales</taxon>
        <taxon>Agaricineae</taxon>
        <taxon>Strophariaceae</taxon>
        <taxon>Agrocybe</taxon>
    </lineage>
</organism>
<evidence type="ECO:0000313" key="4">
    <source>
        <dbReference type="EMBL" id="KAF4618582.1"/>
    </source>
</evidence>
<feature type="region of interest" description="Disordered" evidence="2">
    <location>
        <begin position="164"/>
        <end position="185"/>
    </location>
</feature>
<evidence type="ECO:0000259" key="3">
    <source>
        <dbReference type="PROSITE" id="PS50878"/>
    </source>
</evidence>
<sequence>MEFTSPSAPFIGKGRWVIPLFLLQHRKAQQTIEEIGKRLQDKLGDLTDPEKRTEEHNVQNEFYKFKKEMTKFVRDLAKVETPKLDKKLETLKNQRKEALNERLSREEIQCNVLAIEERIKQLETIRYKKLRDNLDAKCRLESETHSKGWIKANKERKARDTITMLRKPDNEHGEPRPENDYEKRSDKMAELARNYHNKLQEAGLENVPEEAFTEVLDHLEPRMTQRDKQSLAVYLTEAEVKKAVVDLPNGKAAGIDGIPHELWKMLVSRYETSQKPREECFNIIKCLTVLFNDIERYGLIPTTHFPKGWMCPLYKKGERTEISNYRPITVLNTDYKIMTRALTTRLSKVVGPLIHTDQAGFMKGRRIEDQTELVKLMIDNCEAEEINGVIVCLDQEKAYDKIRHDFIWRTLRKFDFPEHFIRTVQTLYENGETVIILNGVISSGYKVTRGVRQGDPLSCLIFNLAIESLASMLRKSDLAGFTIKGEVEHLITTLFADDTTVWLAENDNFQDLQDILIKWCRTSGAKFNVAKTVVIPVGSELYRRNLLHSRKMSDQGTPLPPEIYIASDGTPVRVLGAYVGNKLDQVAVWTPTIDKITQRLERWSLNHPTQEGRRLVVGMFVGGSTQYLTRVQGMSTEIEEIIRRKITTFMWDGGTPMVNANLMSRDHPEGGRRVLNIKARNEAINLMKLQRYLTTTNRPKWAKVADNLIASHVPKSRDQVDPIAKRNIFLQNWTPRERGNPALPRSIQDMLKVAKKHKVSILSPAIKPDIQRNMVIWDHCGRKERSGALENRQWEECQKHNHSILTVGQMLDYVNTPLGPRHHRRCNCACATCRNLRQRGCENPAICMEEARKILDGLRPEWDPRSEKTTEALQKREQVRQEREREEEERLDQHTFDPFPNTEASPLNEVRVFNAYEPQDQNEGEEEHRDNQDDNEDLNEQELVTIVTKSKNESYDSGKTAAGIRRADD</sequence>
<dbReference type="InterPro" id="IPR043502">
    <property type="entry name" value="DNA/RNA_pol_sf"/>
</dbReference>
<comment type="caution">
    <text evidence="4">The sequence shown here is derived from an EMBL/GenBank/DDBJ whole genome shotgun (WGS) entry which is preliminary data.</text>
</comment>
<reference evidence="4 5" key="1">
    <citation type="submission" date="2019-12" db="EMBL/GenBank/DDBJ databases">
        <authorList>
            <person name="Floudas D."/>
            <person name="Bentzer J."/>
            <person name="Ahren D."/>
            <person name="Johansson T."/>
            <person name="Persson P."/>
            <person name="Tunlid A."/>
        </authorList>
    </citation>
    <scope>NUCLEOTIDE SEQUENCE [LARGE SCALE GENOMIC DNA]</scope>
    <source>
        <strain evidence="4 5">CBS 102.39</strain>
    </source>
</reference>
<dbReference type="AlphaFoldDB" id="A0A8H4VQQ2"/>
<feature type="region of interest" description="Disordered" evidence="2">
    <location>
        <begin position="860"/>
        <end position="969"/>
    </location>
</feature>
<keyword evidence="5" id="KW-1185">Reference proteome</keyword>
<feature type="coiled-coil region" evidence="1">
    <location>
        <begin position="81"/>
        <end position="125"/>
    </location>
</feature>
<dbReference type="EMBL" id="JAACJL010000017">
    <property type="protein sequence ID" value="KAF4618582.1"/>
    <property type="molecule type" value="Genomic_DNA"/>
</dbReference>
<dbReference type="Pfam" id="PF00078">
    <property type="entry name" value="RVT_1"/>
    <property type="match status" value="1"/>
</dbReference>